<accession>A0A8E2DRU1</accession>
<dbReference type="CDD" id="cd02520">
    <property type="entry name" value="Glucosylceramide_synthase"/>
    <property type="match status" value="1"/>
</dbReference>
<dbReference type="GO" id="GO:0006679">
    <property type="term" value="P:glucosylceramide biosynthetic process"/>
    <property type="evidence" value="ECO:0007669"/>
    <property type="project" value="TreeGrafter"/>
</dbReference>
<comment type="similarity">
    <text evidence="4">Belongs to the glycosyltransferase 2 family.</text>
</comment>
<evidence type="ECO:0000256" key="13">
    <source>
        <dbReference type="ARBA" id="ARBA00031543"/>
    </source>
</evidence>
<keyword evidence="9 15" id="KW-0812">Transmembrane</keyword>
<dbReference type="SUPFAM" id="SSF53448">
    <property type="entry name" value="Nucleotide-diphospho-sugar transferases"/>
    <property type="match status" value="1"/>
</dbReference>
<protein>
    <recommendedName>
        <fullName evidence="6">Ceramide glucosyltransferase</fullName>
        <ecNumber evidence="5">2.4.1.80</ecNumber>
    </recommendedName>
    <alternativeName>
        <fullName evidence="13">Glucosylceramide synthase</fullName>
    </alternativeName>
    <alternativeName>
        <fullName evidence="14">UDP-glucose ceramide glucosyltransferase</fullName>
    </alternativeName>
    <alternativeName>
        <fullName evidence="12">UDP-glucose:N-acylsphingosine D-glucosyltransferase</fullName>
    </alternativeName>
</protein>
<evidence type="ECO:0000313" key="16">
    <source>
        <dbReference type="EMBL" id="OCH94699.1"/>
    </source>
</evidence>
<dbReference type="Pfam" id="PF13506">
    <property type="entry name" value="Glyco_transf_21"/>
    <property type="match status" value="1"/>
</dbReference>
<dbReference type="GO" id="GO:0016020">
    <property type="term" value="C:membrane"/>
    <property type="evidence" value="ECO:0007669"/>
    <property type="project" value="UniProtKB-SubCell"/>
</dbReference>
<dbReference type="Proteomes" id="UP000250043">
    <property type="component" value="Unassembled WGS sequence"/>
</dbReference>
<sequence>MSEAPSTSVGGSSSTDSQYALPKLVLSSGCLIWYVTLWALGILGCRTARKRYKLQPRSPLASAPATSAPGVSVLRPLKGLDTNLYENLESTFTQEYLNFEIFLCVADEHDQALGIVRDLISKYPDVDAHVVVGMFEIVGVNPKVNNLMRAYRQAKHDILWVLDSNVMVAPGTLARSVDALIGPPDISPSSRRIGLVHHVPFAWATEYALGSRLEEAFLNTNHAKMYLAINTVAIDSCVVGKSNLYRRSDLERVDGSLKPSSSSVRQEGAPGDRGLAAFGRFLAEDNMIAGALWHELGLRHDLSCDIARNAVGSMTLSAYIWRRVRWVRVRKRMVFAATMVEPLTESVLLGCLASAALKHLAGVPPWLFLPVHFALWLAVDLDVFSSLAGHPVPADSRLAFLGAWMMRELLALPIWVLAIVGNEVEWRGRRYSVMRNGEVRRVGNTTSALWSWWVRKSKRQSDYYEPLDVAQD</sequence>
<evidence type="ECO:0000256" key="7">
    <source>
        <dbReference type="ARBA" id="ARBA00022676"/>
    </source>
</evidence>
<keyword evidence="10 15" id="KW-1133">Transmembrane helix</keyword>
<dbReference type="PANTHER" id="PTHR12726">
    <property type="entry name" value="CERAMIDE GLUCOSYLTRANSFERASE"/>
    <property type="match status" value="1"/>
</dbReference>
<evidence type="ECO:0000313" key="17">
    <source>
        <dbReference type="Proteomes" id="UP000250043"/>
    </source>
</evidence>
<reference evidence="16 17" key="1">
    <citation type="submission" date="2016-07" db="EMBL/GenBank/DDBJ databases">
        <title>Draft genome of the white-rot fungus Obba rivulosa 3A-2.</title>
        <authorList>
            <consortium name="DOE Joint Genome Institute"/>
            <person name="Miettinen O."/>
            <person name="Riley R."/>
            <person name="Acob R."/>
            <person name="Barry K."/>
            <person name="Cullen D."/>
            <person name="De Vries R."/>
            <person name="Hainaut M."/>
            <person name="Hatakka A."/>
            <person name="Henrissat B."/>
            <person name="Hilden K."/>
            <person name="Kuo R."/>
            <person name="Labutti K."/>
            <person name="Lipzen A."/>
            <person name="Makela M.R."/>
            <person name="Sandor L."/>
            <person name="Spatafora J.W."/>
            <person name="Grigoriev I.V."/>
            <person name="Hibbett D.S."/>
        </authorList>
    </citation>
    <scope>NUCLEOTIDE SEQUENCE [LARGE SCALE GENOMIC DNA]</scope>
    <source>
        <strain evidence="16 17">3A-2</strain>
    </source>
</reference>
<evidence type="ECO:0000256" key="2">
    <source>
        <dbReference type="ARBA" id="ARBA00004760"/>
    </source>
</evidence>
<dbReference type="InterPro" id="IPR025993">
    <property type="entry name" value="Ceramide_glucosylTrfase"/>
</dbReference>
<proteinExistence type="inferred from homology"/>
<evidence type="ECO:0000256" key="6">
    <source>
        <dbReference type="ARBA" id="ARBA00019988"/>
    </source>
</evidence>
<dbReference type="EMBL" id="KV722341">
    <property type="protein sequence ID" value="OCH94699.1"/>
    <property type="molecule type" value="Genomic_DNA"/>
</dbReference>
<organism evidence="16 17">
    <name type="scientific">Obba rivulosa</name>
    <dbReference type="NCBI Taxonomy" id="1052685"/>
    <lineage>
        <taxon>Eukaryota</taxon>
        <taxon>Fungi</taxon>
        <taxon>Dikarya</taxon>
        <taxon>Basidiomycota</taxon>
        <taxon>Agaricomycotina</taxon>
        <taxon>Agaricomycetes</taxon>
        <taxon>Polyporales</taxon>
        <taxon>Gelatoporiaceae</taxon>
        <taxon>Obba</taxon>
    </lineage>
</organism>
<evidence type="ECO:0000256" key="9">
    <source>
        <dbReference type="ARBA" id="ARBA00022692"/>
    </source>
</evidence>
<evidence type="ECO:0000256" key="14">
    <source>
        <dbReference type="ARBA" id="ARBA00032575"/>
    </source>
</evidence>
<evidence type="ECO:0000256" key="15">
    <source>
        <dbReference type="SAM" id="Phobius"/>
    </source>
</evidence>
<dbReference type="UniPathway" id="UPA00222"/>
<evidence type="ECO:0000256" key="3">
    <source>
        <dbReference type="ARBA" id="ARBA00004991"/>
    </source>
</evidence>
<keyword evidence="8 16" id="KW-0808">Transferase</keyword>
<comment type="subcellular location">
    <subcellularLocation>
        <location evidence="1">Membrane</location>
        <topology evidence="1">Multi-pass membrane protein</topology>
    </subcellularLocation>
</comment>
<feature type="transmembrane region" description="Helical" evidence="15">
    <location>
        <begin position="24"/>
        <end position="45"/>
    </location>
</feature>
<keyword evidence="17" id="KW-1185">Reference proteome</keyword>
<dbReference type="Gene3D" id="3.90.550.10">
    <property type="entry name" value="Spore Coat Polysaccharide Biosynthesis Protein SpsA, Chain A"/>
    <property type="match status" value="1"/>
</dbReference>
<dbReference type="OrthoDB" id="1483400at2759"/>
<comment type="pathway">
    <text evidence="3">Sphingolipid metabolism.</text>
</comment>
<evidence type="ECO:0000256" key="11">
    <source>
        <dbReference type="ARBA" id="ARBA00023136"/>
    </source>
</evidence>
<gene>
    <name evidence="16" type="ORF">OBBRIDRAFT_722051</name>
</gene>
<evidence type="ECO:0000256" key="12">
    <source>
        <dbReference type="ARBA" id="ARBA00031017"/>
    </source>
</evidence>
<dbReference type="InterPro" id="IPR029044">
    <property type="entry name" value="Nucleotide-diphossugar_trans"/>
</dbReference>
<comment type="pathway">
    <text evidence="2">Lipid metabolism; sphingolipid metabolism.</text>
</comment>
<dbReference type="PANTHER" id="PTHR12726:SF0">
    <property type="entry name" value="CERAMIDE GLUCOSYLTRANSFERASE"/>
    <property type="match status" value="1"/>
</dbReference>
<evidence type="ECO:0000256" key="8">
    <source>
        <dbReference type="ARBA" id="ARBA00022679"/>
    </source>
</evidence>
<name>A0A8E2DRU1_9APHY</name>
<dbReference type="GO" id="GO:0008120">
    <property type="term" value="F:ceramide glucosyltransferase activity"/>
    <property type="evidence" value="ECO:0007669"/>
    <property type="project" value="UniProtKB-EC"/>
</dbReference>
<dbReference type="AlphaFoldDB" id="A0A8E2DRU1"/>
<keyword evidence="7" id="KW-0328">Glycosyltransferase</keyword>
<evidence type="ECO:0000256" key="4">
    <source>
        <dbReference type="ARBA" id="ARBA00006739"/>
    </source>
</evidence>
<evidence type="ECO:0000256" key="5">
    <source>
        <dbReference type="ARBA" id="ARBA00012699"/>
    </source>
</evidence>
<dbReference type="EC" id="2.4.1.80" evidence="5"/>
<keyword evidence="11 15" id="KW-0472">Membrane</keyword>
<evidence type="ECO:0000256" key="1">
    <source>
        <dbReference type="ARBA" id="ARBA00004141"/>
    </source>
</evidence>
<evidence type="ECO:0000256" key="10">
    <source>
        <dbReference type="ARBA" id="ARBA00022989"/>
    </source>
</evidence>
<feature type="transmembrane region" description="Helical" evidence="15">
    <location>
        <begin position="398"/>
        <end position="420"/>
    </location>
</feature>